<protein>
    <submittedName>
        <fullName evidence="1">DUF2478 domain-containing protein</fullName>
    </submittedName>
</protein>
<dbReference type="Proteomes" id="UP001198571">
    <property type="component" value="Unassembled WGS sequence"/>
</dbReference>
<dbReference type="InterPro" id="IPR018912">
    <property type="entry name" value="DUF2478"/>
</dbReference>
<sequence>MYLGYICRQGLGETDRLMGEVAALLRAEGLVLAGALQLNRALPGRARPAMDLLLLPDGPVLPISLDRGPAALGCRLDTSALEEASVVVAERLPAADVLFVNKFGKQEADGHGMAGSVSEALLAGKPVITGLADHFLEGFLRYAGGHARELTGEAGEIAAWLLEGHRAAAAAASAAKAAAF</sequence>
<name>A0ABS8CIX4_9RHOB</name>
<dbReference type="EMBL" id="JACDXX010000003">
    <property type="protein sequence ID" value="MCB5409324.1"/>
    <property type="molecule type" value="Genomic_DNA"/>
</dbReference>
<comment type="caution">
    <text evidence="1">The sequence shown here is derived from an EMBL/GenBank/DDBJ whole genome shotgun (WGS) entry which is preliminary data.</text>
</comment>
<organism evidence="1 2">
    <name type="scientific">Pseudogemmobacter faecipullorum</name>
    <dbReference type="NCBI Taxonomy" id="2755041"/>
    <lineage>
        <taxon>Bacteria</taxon>
        <taxon>Pseudomonadati</taxon>
        <taxon>Pseudomonadota</taxon>
        <taxon>Alphaproteobacteria</taxon>
        <taxon>Rhodobacterales</taxon>
        <taxon>Paracoccaceae</taxon>
        <taxon>Pseudogemmobacter</taxon>
    </lineage>
</organism>
<evidence type="ECO:0000313" key="1">
    <source>
        <dbReference type="EMBL" id="MCB5409324.1"/>
    </source>
</evidence>
<dbReference type="Pfam" id="PF10649">
    <property type="entry name" value="DUF2478"/>
    <property type="match status" value="1"/>
</dbReference>
<evidence type="ECO:0000313" key="2">
    <source>
        <dbReference type="Proteomes" id="UP001198571"/>
    </source>
</evidence>
<gene>
    <name evidence="1" type="ORF">H0485_04780</name>
</gene>
<dbReference type="RefSeq" id="WP_226934216.1">
    <property type="nucleotide sequence ID" value="NZ_JACDXX010000003.1"/>
</dbReference>
<accession>A0ABS8CIX4</accession>
<reference evidence="1 2" key="1">
    <citation type="submission" date="2020-07" db="EMBL/GenBank/DDBJ databases">
        <title>Pseudogemmobacter sp. nov., isolated from poultry manure in Taiwan.</title>
        <authorList>
            <person name="Lin S.-Y."/>
            <person name="Tang Y.-S."/>
            <person name="Young C.-C."/>
        </authorList>
    </citation>
    <scope>NUCLEOTIDE SEQUENCE [LARGE SCALE GENOMIC DNA]</scope>
    <source>
        <strain evidence="1 2">CC-YST710</strain>
    </source>
</reference>
<proteinExistence type="predicted"/>
<keyword evidence="2" id="KW-1185">Reference proteome</keyword>